<dbReference type="EMBL" id="RQTK01001896">
    <property type="protein sequence ID" value="RUS68970.1"/>
    <property type="molecule type" value="Genomic_DNA"/>
</dbReference>
<feature type="region of interest" description="Disordered" evidence="1">
    <location>
        <begin position="519"/>
        <end position="550"/>
    </location>
</feature>
<comment type="caution">
    <text evidence="2">The sequence shown here is derived from an EMBL/GenBank/DDBJ whole genome shotgun (WGS) entry which is preliminary data.</text>
</comment>
<feature type="compositionally biased region" description="Polar residues" evidence="1">
    <location>
        <begin position="629"/>
        <end position="646"/>
    </location>
</feature>
<dbReference type="InterPro" id="IPR029064">
    <property type="entry name" value="Ribosomal_eL30-like_sf"/>
</dbReference>
<gene>
    <name evidence="2" type="ORF">EGW08_023267</name>
</gene>
<feature type="compositionally biased region" description="Polar residues" evidence="1">
    <location>
        <begin position="375"/>
        <end position="391"/>
    </location>
</feature>
<dbReference type="PANTHER" id="PTHR46948">
    <property type="entry name" value="RIBONUCLEASE P PROTEIN SUBUNIT P38"/>
    <property type="match status" value="1"/>
</dbReference>
<organism evidence="2 3">
    <name type="scientific">Elysia chlorotica</name>
    <name type="common">Eastern emerald elysia</name>
    <name type="synonym">Sea slug</name>
    <dbReference type="NCBI Taxonomy" id="188477"/>
    <lineage>
        <taxon>Eukaryota</taxon>
        <taxon>Metazoa</taxon>
        <taxon>Spiralia</taxon>
        <taxon>Lophotrochozoa</taxon>
        <taxon>Mollusca</taxon>
        <taxon>Gastropoda</taxon>
        <taxon>Heterobranchia</taxon>
        <taxon>Euthyneura</taxon>
        <taxon>Panpulmonata</taxon>
        <taxon>Sacoglossa</taxon>
        <taxon>Placobranchoidea</taxon>
        <taxon>Plakobranchidae</taxon>
        <taxon>Elysia</taxon>
    </lineage>
</organism>
<feature type="region of interest" description="Disordered" evidence="1">
    <location>
        <begin position="189"/>
        <end position="212"/>
    </location>
</feature>
<dbReference type="GO" id="GO:0001650">
    <property type="term" value="C:fibrillar center"/>
    <property type="evidence" value="ECO:0007669"/>
    <property type="project" value="TreeGrafter"/>
</dbReference>
<dbReference type="Gene3D" id="3.30.1330.30">
    <property type="match status" value="1"/>
</dbReference>
<dbReference type="STRING" id="188477.A0A3S1AUY2"/>
<protein>
    <recommendedName>
        <fullName evidence="4">Ribosomal protein L7Ae/L30e/S12e/Gadd45 domain-containing protein</fullName>
    </recommendedName>
</protein>
<feature type="non-terminal residue" evidence="2">
    <location>
        <position position="1"/>
    </location>
</feature>
<dbReference type="GO" id="GO:0001682">
    <property type="term" value="P:tRNA 5'-leader removal"/>
    <property type="evidence" value="ECO:0007669"/>
    <property type="project" value="InterPro"/>
</dbReference>
<evidence type="ECO:0008006" key="4">
    <source>
        <dbReference type="Google" id="ProtNLM"/>
    </source>
</evidence>
<feature type="compositionally biased region" description="Polar residues" evidence="1">
    <location>
        <begin position="520"/>
        <end position="530"/>
    </location>
</feature>
<dbReference type="SUPFAM" id="SSF55315">
    <property type="entry name" value="L30e-like"/>
    <property type="match status" value="1"/>
</dbReference>
<feature type="compositionally biased region" description="Basic and acidic residues" evidence="1">
    <location>
        <begin position="415"/>
        <end position="428"/>
    </location>
</feature>
<evidence type="ECO:0000313" key="3">
    <source>
        <dbReference type="Proteomes" id="UP000271974"/>
    </source>
</evidence>
<proteinExistence type="predicted"/>
<name>A0A3S1AUY2_ELYCH</name>
<keyword evidence="3" id="KW-1185">Reference proteome</keyword>
<feature type="region of interest" description="Disordered" evidence="1">
    <location>
        <begin position="587"/>
        <end position="707"/>
    </location>
</feature>
<evidence type="ECO:0000313" key="2">
    <source>
        <dbReference type="EMBL" id="RUS68970.1"/>
    </source>
</evidence>
<dbReference type="OrthoDB" id="20109at2759"/>
<feature type="compositionally biased region" description="Acidic residues" evidence="1">
    <location>
        <begin position="429"/>
        <end position="440"/>
    </location>
</feature>
<feature type="compositionally biased region" description="Polar residues" evidence="1">
    <location>
        <begin position="597"/>
        <end position="607"/>
    </location>
</feature>
<dbReference type="GO" id="GO:0000172">
    <property type="term" value="C:ribonuclease MRP complex"/>
    <property type="evidence" value="ECO:0007669"/>
    <property type="project" value="InterPro"/>
</dbReference>
<reference evidence="2 3" key="1">
    <citation type="submission" date="2019-01" db="EMBL/GenBank/DDBJ databases">
        <title>A draft genome assembly of the solar-powered sea slug Elysia chlorotica.</title>
        <authorList>
            <person name="Cai H."/>
            <person name="Li Q."/>
            <person name="Fang X."/>
            <person name="Li J."/>
            <person name="Curtis N.E."/>
            <person name="Altenburger A."/>
            <person name="Shibata T."/>
            <person name="Feng M."/>
            <person name="Maeda T."/>
            <person name="Schwartz J.A."/>
            <person name="Shigenobu S."/>
            <person name="Lundholm N."/>
            <person name="Nishiyama T."/>
            <person name="Yang H."/>
            <person name="Hasebe M."/>
            <person name="Li S."/>
            <person name="Pierce S.K."/>
            <person name="Wang J."/>
        </authorList>
    </citation>
    <scope>NUCLEOTIDE SEQUENCE [LARGE SCALE GENOMIC DNA]</scope>
    <source>
        <strain evidence="2">EC2010</strain>
        <tissue evidence="2">Whole organism of an adult</tissue>
    </source>
</reference>
<dbReference type="GO" id="GO:0005655">
    <property type="term" value="C:nucleolar ribonuclease P complex"/>
    <property type="evidence" value="ECO:0007669"/>
    <property type="project" value="InterPro"/>
</dbReference>
<dbReference type="AlphaFoldDB" id="A0A3S1AUY2"/>
<evidence type="ECO:0000256" key="1">
    <source>
        <dbReference type="SAM" id="MobiDB-lite"/>
    </source>
</evidence>
<dbReference type="PANTHER" id="PTHR46948:SF1">
    <property type="entry name" value="RIBONUCLEASE P PROTEIN SUBUNIT P38"/>
    <property type="match status" value="1"/>
</dbReference>
<accession>A0A3S1AUY2</accession>
<feature type="region of interest" description="Disordered" evidence="1">
    <location>
        <begin position="369"/>
        <end position="442"/>
    </location>
</feature>
<dbReference type="InterPro" id="IPR042848">
    <property type="entry name" value="Rpp38"/>
</dbReference>
<dbReference type="GO" id="GO:0033204">
    <property type="term" value="F:ribonuclease P RNA binding"/>
    <property type="evidence" value="ECO:0007669"/>
    <property type="project" value="TreeGrafter"/>
</dbReference>
<dbReference type="Proteomes" id="UP000271974">
    <property type="component" value="Unassembled WGS sequence"/>
</dbReference>
<dbReference type="GO" id="GO:0004526">
    <property type="term" value="F:ribonuclease P activity"/>
    <property type="evidence" value="ECO:0007669"/>
    <property type="project" value="TreeGrafter"/>
</dbReference>
<sequence length="765" mass="83621">APTVPNSKANANLNNLVSKEKSAKPTQKHILCSEVILWPRPSKSLEETILSRLSKILKDVPNIFQSKKSTNKSEKERIRSQLEIGTSSVLRALERDSLQCVLVSGKATPAITVDHVISLGKDKSCPLLCLDGLSASVAAALESKSFPLCIGFRKLKEGQQSDFSEVISLVKENTHVEGAVSNTLPARHVLPQPAPSLMDKSPLSSEDKSTQRAFRVNADDETEILAEVKRVFSSAINVTPKVAKRKKHSGKKNVKESFDKDLHHQFEAGKRAVIGAVERDRLEIVLVSHELEEVLSGSPLLRKPSPLSGRGRPPVILLPGLSVTLREMTSGACGISFLGIKKLQLLPSDGKQNFKTLIDLCSRSLERAKKPEASSDIQNTQSLTASTNTRSLEIASTACRQKNNREEEMEEVEEGGEKNGSKEQKEVEEKSEEEEEEEDYSYLYTLKKDSSDLLELRAAWKEDFERSEKDAGFSSDFISLSASGGDSIPQIAKNNFGTVKKMTSVPPRSNRVDRKILTGVTHQHSASDKSPGTRLHMETKESCEPAPHAQTSVADVTSKVACSSESGAITQAPDESKEIQFISFTEQDKETARDVSSLDNQTNNGHQITGIFGAANKPKTLDLEHDSTGAGTSPFQTSVDPSSSSFIVDRSGVGSSGRSEIKSLQKSSSSSTHNRRPSDPEQKQEVVPSTRQGGVLGTDALKPQKGKEGLDVLSLDVAVRSKHKSKALKRKMEQEEGFISFKYTEANIKTMVSNPSKKKKKKKNK</sequence>